<feature type="compositionally biased region" description="Pro residues" evidence="1">
    <location>
        <begin position="72"/>
        <end position="81"/>
    </location>
</feature>
<dbReference type="Proteomes" id="UP001139648">
    <property type="component" value="Unassembled WGS sequence"/>
</dbReference>
<gene>
    <name evidence="2" type="ORF">HD597_003718</name>
</gene>
<proteinExistence type="predicted"/>
<evidence type="ECO:0000313" key="2">
    <source>
        <dbReference type="EMBL" id="MCP2356698.1"/>
    </source>
</evidence>
<evidence type="ECO:0000313" key="3">
    <source>
        <dbReference type="Proteomes" id="UP001139648"/>
    </source>
</evidence>
<evidence type="ECO:0000256" key="1">
    <source>
        <dbReference type="SAM" id="MobiDB-lite"/>
    </source>
</evidence>
<protein>
    <submittedName>
        <fullName evidence="2">Uncharacterized protein</fullName>
    </submittedName>
</protein>
<name>A0A9X2GLZ3_9ACTN</name>
<feature type="compositionally biased region" description="Low complexity" evidence="1">
    <location>
        <begin position="62"/>
        <end position="71"/>
    </location>
</feature>
<reference evidence="2" key="1">
    <citation type="submission" date="2022-06" db="EMBL/GenBank/DDBJ databases">
        <title>Sequencing the genomes of 1000 actinobacteria strains.</title>
        <authorList>
            <person name="Klenk H.-P."/>
        </authorList>
    </citation>
    <scope>NUCLEOTIDE SEQUENCE</scope>
    <source>
        <strain evidence="2">DSM 46694</strain>
    </source>
</reference>
<accession>A0A9X2GLZ3</accession>
<comment type="caution">
    <text evidence="2">The sequence shown here is derived from an EMBL/GenBank/DDBJ whole genome shotgun (WGS) entry which is preliminary data.</text>
</comment>
<dbReference type="RefSeq" id="WP_253743788.1">
    <property type="nucleotide sequence ID" value="NZ_BAABKA010000063.1"/>
</dbReference>
<organism evidence="2 3">
    <name type="scientific">Nonomuraea thailandensis</name>
    <dbReference type="NCBI Taxonomy" id="1188745"/>
    <lineage>
        <taxon>Bacteria</taxon>
        <taxon>Bacillati</taxon>
        <taxon>Actinomycetota</taxon>
        <taxon>Actinomycetes</taxon>
        <taxon>Streptosporangiales</taxon>
        <taxon>Streptosporangiaceae</taxon>
        <taxon>Nonomuraea</taxon>
    </lineage>
</organism>
<dbReference type="EMBL" id="JAMZEB010000002">
    <property type="protein sequence ID" value="MCP2356698.1"/>
    <property type="molecule type" value="Genomic_DNA"/>
</dbReference>
<dbReference type="AlphaFoldDB" id="A0A9X2GLZ3"/>
<keyword evidence="3" id="KW-1185">Reference proteome</keyword>
<sequence>MTANRKIVAGRLFISLDGVVEAPERWHFPYLNDEMSAAVWPHQTGELADQLNTMAAGGGSSPGTPARCPSSSPDPPCSPPA</sequence>
<feature type="region of interest" description="Disordered" evidence="1">
    <location>
        <begin position="53"/>
        <end position="81"/>
    </location>
</feature>